<keyword evidence="4" id="KW-1185">Reference proteome</keyword>
<evidence type="ECO:0000256" key="2">
    <source>
        <dbReference type="SAM" id="Phobius"/>
    </source>
</evidence>
<gene>
    <name evidence="3" type="ORF">Aiant_77310</name>
</gene>
<evidence type="ECO:0008006" key="5">
    <source>
        <dbReference type="Google" id="ProtNLM"/>
    </source>
</evidence>
<sequence length="267" mass="27930">MTAGPQTTGDWQQPYPAAPVQPQAYNTPPAYYPEQPAYQQPAYPQQYGAQPDYYGSPAQPAFGQPPAYDPAAQAAYGVPAAQPGFGQPPVTGHNPPPYGYPYGAPTAFPGMVPPVQPGVAPPPGIAMIIIVTAVLGAFGAFPAAKRAKGARALGHSGRKYWLSFVITLAVTWAFGFAMVLMNRADAAVVPPVPQTRVTAASLAQSIVKEGDFRDSAGKAVKPAAAKCAPQNVDPNGVGTWRCTVDFKGKKRMAYQVTVGADGGWVTD</sequence>
<organism evidence="3 4">
    <name type="scientific">Actinoplanes ianthinogenes</name>
    <dbReference type="NCBI Taxonomy" id="122358"/>
    <lineage>
        <taxon>Bacteria</taxon>
        <taxon>Bacillati</taxon>
        <taxon>Actinomycetota</taxon>
        <taxon>Actinomycetes</taxon>
        <taxon>Micromonosporales</taxon>
        <taxon>Micromonosporaceae</taxon>
        <taxon>Actinoplanes</taxon>
    </lineage>
</organism>
<proteinExistence type="predicted"/>
<feature type="region of interest" description="Disordered" evidence="1">
    <location>
        <begin position="1"/>
        <end position="37"/>
    </location>
</feature>
<accession>A0ABM7M5Z5</accession>
<feature type="transmembrane region" description="Helical" evidence="2">
    <location>
        <begin position="160"/>
        <end position="181"/>
    </location>
</feature>
<feature type="compositionally biased region" description="Polar residues" evidence="1">
    <location>
        <begin position="1"/>
        <end position="11"/>
    </location>
</feature>
<keyword evidence="2" id="KW-0472">Membrane</keyword>
<reference evidence="3 4" key="1">
    <citation type="submission" date="2020-08" db="EMBL/GenBank/DDBJ databases">
        <title>Whole genome shotgun sequence of Actinoplanes ianthinogenes NBRC 13996.</title>
        <authorList>
            <person name="Komaki H."/>
            <person name="Tamura T."/>
        </authorList>
    </citation>
    <scope>NUCLEOTIDE SEQUENCE [LARGE SCALE GENOMIC DNA]</scope>
    <source>
        <strain evidence="3 4">NBRC 13996</strain>
    </source>
</reference>
<keyword evidence="2" id="KW-1133">Transmembrane helix</keyword>
<protein>
    <recommendedName>
        <fullName evidence="5">DUF4333 domain-containing protein</fullName>
    </recommendedName>
</protein>
<feature type="compositionally biased region" description="Low complexity" evidence="1">
    <location>
        <begin position="12"/>
        <end position="37"/>
    </location>
</feature>
<evidence type="ECO:0000313" key="3">
    <source>
        <dbReference type="EMBL" id="BCJ47074.1"/>
    </source>
</evidence>
<evidence type="ECO:0000256" key="1">
    <source>
        <dbReference type="SAM" id="MobiDB-lite"/>
    </source>
</evidence>
<dbReference type="EMBL" id="AP023356">
    <property type="protein sequence ID" value="BCJ47074.1"/>
    <property type="molecule type" value="Genomic_DNA"/>
</dbReference>
<dbReference type="RefSeq" id="WP_189331883.1">
    <property type="nucleotide sequence ID" value="NZ_AP023356.1"/>
</dbReference>
<dbReference type="Proteomes" id="UP000676967">
    <property type="component" value="Chromosome"/>
</dbReference>
<name>A0ABM7M5Z5_9ACTN</name>
<evidence type="ECO:0000313" key="4">
    <source>
        <dbReference type="Proteomes" id="UP000676967"/>
    </source>
</evidence>
<feature type="transmembrane region" description="Helical" evidence="2">
    <location>
        <begin position="124"/>
        <end position="144"/>
    </location>
</feature>
<keyword evidence="2" id="KW-0812">Transmembrane</keyword>